<reference evidence="2 3" key="1">
    <citation type="journal article" date="2018" name="Front. Plant Sci.">
        <title>Red Clover (Trifolium pratense) and Zigzag Clover (T. medium) - A Picture of Genomic Similarities and Differences.</title>
        <authorList>
            <person name="Dluhosova J."/>
            <person name="Istvanek J."/>
            <person name="Nedelnik J."/>
            <person name="Repkova J."/>
        </authorList>
    </citation>
    <scope>NUCLEOTIDE SEQUENCE [LARGE SCALE GENOMIC DNA]</scope>
    <source>
        <strain evidence="3">cv. 10/8</strain>
        <tissue evidence="2">Leaf</tissue>
    </source>
</reference>
<evidence type="ECO:0000313" key="3">
    <source>
        <dbReference type="Proteomes" id="UP000265520"/>
    </source>
</evidence>
<dbReference type="EMBL" id="LXQA010306491">
    <property type="protein sequence ID" value="MCI42595.1"/>
    <property type="molecule type" value="Genomic_DNA"/>
</dbReference>
<comment type="caution">
    <text evidence="2">The sequence shown here is derived from an EMBL/GenBank/DDBJ whole genome shotgun (WGS) entry which is preliminary data.</text>
</comment>
<dbReference type="Proteomes" id="UP000265520">
    <property type="component" value="Unassembled WGS sequence"/>
</dbReference>
<dbReference type="AlphaFoldDB" id="A0A392S3X6"/>
<evidence type="ECO:0000256" key="1">
    <source>
        <dbReference type="SAM" id="MobiDB-lite"/>
    </source>
</evidence>
<sequence>MLHLDAFSFFSGHNSQSIYRDSQVKFCYGVNGDCSGLASSTVHTGVEHSPHRRRARLNVEHSPH</sequence>
<organism evidence="2 3">
    <name type="scientific">Trifolium medium</name>
    <dbReference type="NCBI Taxonomy" id="97028"/>
    <lineage>
        <taxon>Eukaryota</taxon>
        <taxon>Viridiplantae</taxon>
        <taxon>Streptophyta</taxon>
        <taxon>Embryophyta</taxon>
        <taxon>Tracheophyta</taxon>
        <taxon>Spermatophyta</taxon>
        <taxon>Magnoliopsida</taxon>
        <taxon>eudicotyledons</taxon>
        <taxon>Gunneridae</taxon>
        <taxon>Pentapetalae</taxon>
        <taxon>rosids</taxon>
        <taxon>fabids</taxon>
        <taxon>Fabales</taxon>
        <taxon>Fabaceae</taxon>
        <taxon>Papilionoideae</taxon>
        <taxon>50 kb inversion clade</taxon>
        <taxon>NPAAA clade</taxon>
        <taxon>Hologalegina</taxon>
        <taxon>IRL clade</taxon>
        <taxon>Trifolieae</taxon>
        <taxon>Trifolium</taxon>
    </lineage>
</organism>
<accession>A0A392S3X6</accession>
<keyword evidence="3" id="KW-1185">Reference proteome</keyword>
<name>A0A392S3X6_9FABA</name>
<evidence type="ECO:0000313" key="2">
    <source>
        <dbReference type="EMBL" id="MCI42595.1"/>
    </source>
</evidence>
<protein>
    <submittedName>
        <fullName evidence="2">Uncharacterized protein</fullName>
    </submittedName>
</protein>
<feature type="non-terminal residue" evidence="2">
    <location>
        <position position="64"/>
    </location>
</feature>
<feature type="region of interest" description="Disordered" evidence="1">
    <location>
        <begin position="45"/>
        <end position="64"/>
    </location>
</feature>
<proteinExistence type="predicted"/>